<accession>A9HD11</accession>
<protein>
    <submittedName>
        <fullName evidence="1">Uncharacterized protein</fullName>
    </submittedName>
</protein>
<proteinExistence type="predicted"/>
<dbReference type="EMBL" id="AM889285">
    <property type="protein sequence ID" value="CAP55029.1"/>
    <property type="molecule type" value="Genomic_DNA"/>
</dbReference>
<dbReference type="KEGG" id="gdi:GDI1086"/>
<dbReference type="AlphaFoldDB" id="A9HD11"/>
<keyword evidence="2" id="KW-1185">Reference proteome</keyword>
<evidence type="ECO:0000313" key="2">
    <source>
        <dbReference type="Proteomes" id="UP000001176"/>
    </source>
</evidence>
<reference evidence="1 2" key="1">
    <citation type="journal article" date="2009" name="BMC Genomics">
        <title>Complete genome sequence of the sugarcane nitrogen-fixing endophyte Gluconacetobacter diazotrophicus Pal5.</title>
        <authorList>
            <person name="Bertalan M."/>
            <person name="Albano R."/>
            <person name="Padua V."/>
            <person name="Rouws L."/>
            <person name="Rojas C."/>
            <person name="Hemerly A."/>
            <person name="Teixeira K."/>
            <person name="Schwab S."/>
            <person name="Araujo J."/>
            <person name="Oliveira A."/>
            <person name="Franca L."/>
            <person name="Magalhaes V."/>
            <person name="Alqueres S."/>
            <person name="Cardoso A."/>
            <person name="Almeida W."/>
            <person name="Loureiro M.M."/>
            <person name="Nogueira E."/>
            <person name="Cidade D."/>
            <person name="Oliveira D."/>
            <person name="Simao T."/>
            <person name="Macedo J."/>
            <person name="Valadao A."/>
            <person name="Dreschsel M."/>
            <person name="Freitas F."/>
            <person name="Vidal M."/>
            <person name="Guedes H."/>
            <person name="Rodrigues E."/>
            <person name="Meneses C."/>
            <person name="Brioso P."/>
            <person name="Pozzer L."/>
            <person name="Figueiredo D."/>
            <person name="Montano H."/>
            <person name="Junior J."/>
            <person name="Filho G."/>
            <person name="Flores V."/>
            <person name="Ferreira B."/>
            <person name="Branco A."/>
            <person name="Gonzalez P."/>
            <person name="Guillobel H."/>
            <person name="Lemos M."/>
            <person name="Seibel L."/>
            <person name="Macedo J."/>
            <person name="Alves-Ferreira M."/>
            <person name="Sachetto-Martins G."/>
            <person name="Coelho A."/>
            <person name="Santos E."/>
            <person name="Amaral G."/>
            <person name="Neves A."/>
            <person name="Pacheco A.B."/>
            <person name="Carvalho D."/>
            <person name="Lery L."/>
            <person name="Bisch P."/>
            <person name="Rossle S.C."/>
            <person name="Urmenyi T."/>
            <person name="Kruger W.V."/>
            <person name="Martins O."/>
            <person name="Baldani J.I."/>
            <person name="Ferreira P.C."/>
        </authorList>
    </citation>
    <scope>NUCLEOTIDE SEQUENCE [LARGE SCALE GENOMIC DNA]</scope>
    <source>
        <strain evidence="2">ATCC 49037 / DSM 5601 / CCUG 37298 / CIP 103539 / LMG 7603 / PAl5</strain>
    </source>
</reference>
<evidence type="ECO:0000313" key="1">
    <source>
        <dbReference type="EMBL" id="CAP55029.1"/>
    </source>
</evidence>
<gene>
    <name evidence="1" type="ordered locus">GDI1086</name>
</gene>
<dbReference type="Proteomes" id="UP000001176">
    <property type="component" value="Chromosome"/>
</dbReference>
<sequence>MHDVSTREITLSFNFDDPTLFKRMLGKGRREVHLLDEIYERSMKTFNEARYCSRFMRPYMEFERVKVDIMIFDQHQMLLHNIVYTIAEHGYGDHSPDIYDMVPELAAYKGNGKLTPAYLEKLLAAAQEEGQ</sequence>
<name>A9HD11_GLUDA</name>
<organism evidence="1 2">
    <name type="scientific">Gluconacetobacter diazotrophicus (strain ATCC 49037 / DSM 5601 / CCUG 37298 / CIP 103539 / LMG 7603 / PAl5)</name>
    <dbReference type="NCBI Taxonomy" id="272568"/>
    <lineage>
        <taxon>Bacteria</taxon>
        <taxon>Pseudomonadati</taxon>
        <taxon>Pseudomonadota</taxon>
        <taxon>Alphaproteobacteria</taxon>
        <taxon>Acetobacterales</taxon>
        <taxon>Acetobacteraceae</taxon>
        <taxon>Gluconacetobacter</taxon>
    </lineage>
</organism>